<dbReference type="Gene3D" id="1.10.10.10">
    <property type="entry name" value="Winged helix-like DNA-binding domain superfamily/Winged helix DNA-binding domain"/>
    <property type="match status" value="1"/>
</dbReference>
<dbReference type="AlphaFoldDB" id="A0A7S8CB22"/>
<dbReference type="KEGG" id="mcui:G8O30_06685"/>
<dbReference type="PANTHER" id="PTHR37293:SF6">
    <property type="entry name" value="DNA REPLICATION PROTEIN DNAD"/>
    <property type="match status" value="1"/>
</dbReference>
<evidence type="ECO:0000313" key="4">
    <source>
        <dbReference type="EMBL" id="QPC46668.1"/>
    </source>
</evidence>
<dbReference type="Pfam" id="PF21984">
    <property type="entry name" value="DnaD_N"/>
    <property type="match status" value="1"/>
</dbReference>
<dbReference type="Gene3D" id="1.10.10.630">
    <property type="entry name" value="DnaD domain-like"/>
    <property type="match status" value="1"/>
</dbReference>
<dbReference type="NCBIfam" id="TIGR01446">
    <property type="entry name" value="DnaD_dom"/>
    <property type="match status" value="1"/>
</dbReference>
<evidence type="ECO:0000259" key="2">
    <source>
        <dbReference type="Pfam" id="PF07261"/>
    </source>
</evidence>
<dbReference type="EMBL" id="CP049742">
    <property type="protein sequence ID" value="QPC46668.1"/>
    <property type="molecule type" value="Genomic_DNA"/>
</dbReference>
<dbReference type="RefSeq" id="WP_239674199.1">
    <property type="nucleotide sequence ID" value="NZ_CP049742.1"/>
</dbReference>
<dbReference type="InterPro" id="IPR053843">
    <property type="entry name" value="DnaD_N"/>
</dbReference>
<keyword evidence="5" id="KW-1185">Reference proteome</keyword>
<dbReference type="InterPro" id="IPR034829">
    <property type="entry name" value="DnaD-like_sf"/>
</dbReference>
<proteinExistence type="inferred from homology"/>
<reference evidence="4 5" key="1">
    <citation type="submission" date="2019-07" db="EMBL/GenBank/DDBJ databases">
        <title>Genome sequence of 2 isolates from Red Sea Mangroves.</title>
        <authorList>
            <person name="Sefrji F."/>
            <person name="Michoud G."/>
            <person name="Merlino G."/>
            <person name="Daffonchio D."/>
        </authorList>
    </citation>
    <scope>NUCLEOTIDE SEQUENCE [LARGE SCALE GENOMIC DNA]</scope>
    <source>
        <strain evidence="4 5">R1DC41</strain>
    </source>
</reference>
<organism evidence="4 5">
    <name type="scientific">Mangrovibacillus cuniculi</name>
    <dbReference type="NCBI Taxonomy" id="2593652"/>
    <lineage>
        <taxon>Bacteria</taxon>
        <taxon>Bacillati</taxon>
        <taxon>Bacillota</taxon>
        <taxon>Bacilli</taxon>
        <taxon>Bacillales</taxon>
        <taxon>Bacillaceae</taxon>
        <taxon>Mangrovibacillus</taxon>
    </lineage>
</organism>
<dbReference type="PANTHER" id="PTHR37293">
    <property type="entry name" value="PHAGE REPLICATION PROTEIN-RELATED"/>
    <property type="match status" value="1"/>
</dbReference>
<evidence type="ECO:0000256" key="1">
    <source>
        <dbReference type="ARBA" id="ARBA00093462"/>
    </source>
</evidence>
<dbReference type="InterPro" id="IPR006343">
    <property type="entry name" value="DnaB/C_C"/>
</dbReference>
<accession>A0A7S8CB22</accession>
<protein>
    <submittedName>
        <fullName evidence="4">DnaD domain-containing protein</fullName>
    </submittedName>
</protein>
<dbReference type="Pfam" id="PF07261">
    <property type="entry name" value="DnaB_2"/>
    <property type="match status" value="1"/>
</dbReference>
<evidence type="ECO:0000313" key="5">
    <source>
        <dbReference type="Proteomes" id="UP000593626"/>
    </source>
</evidence>
<dbReference type="InterPro" id="IPR036390">
    <property type="entry name" value="WH_DNA-bd_sf"/>
</dbReference>
<name>A0A7S8CB22_9BACI</name>
<dbReference type="InterPro" id="IPR036388">
    <property type="entry name" value="WH-like_DNA-bd_sf"/>
</dbReference>
<feature type="domain" description="DnaD N-terminal" evidence="3">
    <location>
        <begin position="17"/>
        <end position="108"/>
    </location>
</feature>
<gene>
    <name evidence="4" type="ORF">G8O30_06685</name>
</gene>
<feature type="domain" description="DnaB/C C-terminal" evidence="2">
    <location>
        <begin position="130"/>
        <end position="201"/>
    </location>
</feature>
<dbReference type="Proteomes" id="UP000593626">
    <property type="component" value="Chromosome"/>
</dbReference>
<dbReference type="SUPFAM" id="SSF158499">
    <property type="entry name" value="DnaD domain-like"/>
    <property type="match status" value="1"/>
</dbReference>
<comment type="similarity">
    <text evidence="1">Belongs to the DnaB/DnaD family.</text>
</comment>
<dbReference type="InterPro" id="IPR053162">
    <property type="entry name" value="DnaD"/>
</dbReference>
<sequence>MKDWYANFIEDGMITLPQKLLSHYKQLGLNETELVLCLSLYSFKQANVPFPTLEEISERMTISSNQCSMHMRSLIQRNIIMIEEAVSEDGRFMERYTLKPLWELLYQLDVRTIEMEKKQKQLEESKDVYSMFEQEFGRALSPIELEMIGNWLDEDDHTVPFIKAALREAVISSKLNFRYIDRILLEWKKKGYTSLEQIQAHSEKFRRAQQQRASFSTTNEEIKRPTAPIYNWLEANE</sequence>
<dbReference type="SUPFAM" id="SSF46785">
    <property type="entry name" value="Winged helix' DNA-binding domain"/>
    <property type="match status" value="1"/>
</dbReference>
<evidence type="ECO:0000259" key="3">
    <source>
        <dbReference type="Pfam" id="PF21984"/>
    </source>
</evidence>